<dbReference type="STRING" id="1208919.CDSE_0213"/>
<dbReference type="PATRIC" id="fig|1208919.3.peg.7"/>
<comment type="subcellular location">
    <subcellularLocation>
        <location evidence="5">Periplasm</location>
    </subcellularLocation>
</comment>
<keyword evidence="3 5" id="KW-1015">Disulfide bond</keyword>
<proteinExistence type="inferred from homology"/>
<dbReference type="Proteomes" id="UP000011547">
    <property type="component" value="Chromosome"/>
</dbReference>
<evidence type="ECO:0000313" key="9">
    <source>
        <dbReference type="Proteomes" id="UP000011547"/>
    </source>
</evidence>
<dbReference type="PANTHER" id="PTHR35891">
    <property type="entry name" value="THIOL:DISULFIDE INTERCHANGE PROTEIN DSBA"/>
    <property type="match status" value="1"/>
</dbReference>
<dbReference type="OrthoDB" id="9784896at2"/>
<evidence type="ECO:0000259" key="7">
    <source>
        <dbReference type="Pfam" id="PF01323"/>
    </source>
</evidence>
<dbReference type="EMBL" id="CP003803">
    <property type="protein sequence ID" value="AGF46569.1"/>
    <property type="molecule type" value="Genomic_DNA"/>
</dbReference>
<name>M1LTA3_9PROT</name>
<keyword evidence="2" id="KW-0732">Signal</keyword>
<dbReference type="GO" id="GO:0016491">
    <property type="term" value="F:oxidoreductase activity"/>
    <property type="evidence" value="ECO:0007669"/>
    <property type="project" value="InterPro"/>
</dbReference>
<evidence type="ECO:0000256" key="3">
    <source>
        <dbReference type="ARBA" id="ARBA00023157"/>
    </source>
</evidence>
<dbReference type="Pfam" id="PF01323">
    <property type="entry name" value="DSBA"/>
    <property type="match status" value="1"/>
</dbReference>
<dbReference type="InterPro" id="IPR036249">
    <property type="entry name" value="Thioredoxin-like_sf"/>
</dbReference>
<dbReference type="InterPro" id="IPR023205">
    <property type="entry name" value="DsbA/DsbL"/>
</dbReference>
<dbReference type="CDD" id="cd03019">
    <property type="entry name" value="DsbA_DsbA"/>
    <property type="match status" value="1"/>
</dbReference>
<dbReference type="SUPFAM" id="SSF52833">
    <property type="entry name" value="Thioredoxin-like"/>
    <property type="match status" value="1"/>
</dbReference>
<dbReference type="KEGG" id="kde:CDSE_0213"/>
<evidence type="ECO:0000256" key="4">
    <source>
        <dbReference type="ARBA" id="ARBA00023284"/>
    </source>
</evidence>
<dbReference type="eggNOG" id="COG1651">
    <property type="taxonomic scope" value="Bacteria"/>
</dbReference>
<dbReference type="GO" id="GO:0042597">
    <property type="term" value="C:periplasmic space"/>
    <property type="evidence" value="ECO:0007669"/>
    <property type="project" value="UniProtKB-SubCell"/>
</dbReference>
<feature type="disulfide bond" description="Redox-active" evidence="6">
    <location>
        <begin position="50"/>
        <end position="53"/>
    </location>
</feature>
<dbReference type="AlphaFoldDB" id="M1LTA3"/>
<feature type="domain" description="DSBA-like thioredoxin" evidence="7">
    <location>
        <begin position="42"/>
        <end position="184"/>
    </location>
</feature>
<keyword evidence="9" id="KW-1185">Reference proteome</keyword>
<evidence type="ECO:0000256" key="5">
    <source>
        <dbReference type="PIRNR" id="PIRNR001488"/>
    </source>
</evidence>
<evidence type="ECO:0000256" key="1">
    <source>
        <dbReference type="ARBA" id="ARBA00005791"/>
    </source>
</evidence>
<evidence type="ECO:0000256" key="2">
    <source>
        <dbReference type="ARBA" id="ARBA00022729"/>
    </source>
</evidence>
<dbReference type="InterPro" id="IPR050824">
    <property type="entry name" value="Thiol_disulfide_DsbA"/>
</dbReference>
<evidence type="ECO:0000313" key="8">
    <source>
        <dbReference type="EMBL" id="AGF46569.1"/>
    </source>
</evidence>
<gene>
    <name evidence="8" type="ORF">CDSE_0213</name>
</gene>
<dbReference type="PANTHER" id="PTHR35891:SF3">
    <property type="entry name" value="THIOL:DISULFIDE INTERCHANGE PROTEIN DSBL"/>
    <property type="match status" value="1"/>
</dbReference>
<organism evidence="8 9">
    <name type="scientific">Candidatus Kinetoplastidibacterium desouzai TCC079E</name>
    <dbReference type="NCBI Taxonomy" id="1208919"/>
    <lineage>
        <taxon>Bacteria</taxon>
        <taxon>Pseudomonadati</taxon>
        <taxon>Pseudomonadota</taxon>
        <taxon>Betaproteobacteria</taxon>
        <taxon>Candidatus Kinetoplastidibacterium</taxon>
    </lineage>
</organism>
<comment type="similarity">
    <text evidence="1">Belongs to the thioredoxin family. DsbA subfamily.</text>
</comment>
<sequence>MHTKIILLNIIFTMFIQNMVYAKSYETLTFEIPQEKENIIEVIEFFSYICPHCNNMELYLQEWEKNIQDNIILKRIPIANNHHSQILQRIYFTIEELGKTNLNIEIFIELSKNKNYFKKNKEIKNWLIRNRIPIEEFNKIYNSFSIETKIKKYNNLVKLCNLTTIPVFIVGGKYLTSPILAGNKYNATIQEINKLIAKYCIEKNIPSINSNIN</sequence>
<keyword evidence="4" id="KW-0676">Redox-active center</keyword>
<protein>
    <recommendedName>
        <fullName evidence="5">Thiol:disulfide interchange protein</fullName>
    </recommendedName>
</protein>
<dbReference type="InterPro" id="IPR001853">
    <property type="entry name" value="DSBA-like_thioredoxin_dom"/>
</dbReference>
<accession>M1LTA3</accession>
<keyword evidence="5" id="KW-0574">Periplasm</keyword>
<dbReference type="HOGENOM" id="CLU_088255_1_0_4"/>
<reference evidence="8 9" key="1">
    <citation type="journal article" date="2013" name="Genome Biol. Evol.">
        <title>Genome evolution and phylogenomic analysis of candidatus kinetoplastibacterium, the betaproteobacterial endosymbionts of strigomonas and angomonas.</title>
        <authorList>
            <person name="Alves J.M."/>
            <person name="Serrano M.G."/>
            <person name="Maia da Silva F."/>
            <person name="Voegtly L.J."/>
            <person name="Matveyev A.V."/>
            <person name="Teixeira M.M."/>
            <person name="Camargo E.P."/>
            <person name="Buck G.A."/>
        </authorList>
    </citation>
    <scope>NUCLEOTIDE SEQUENCE [LARGE SCALE GENOMIC DNA]</scope>
    <source>
        <strain evidence="8 9">TCC079E</strain>
    </source>
</reference>
<dbReference type="PIRSF" id="PIRSF001488">
    <property type="entry name" value="Tdi_protein"/>
    <property type="match status" value="1"/>
</dbReference>
<evidence type="ECO:0000256" key="6">
    <source>
        <dbReference type="PIRSR" id="PIRSR001488-1"/>
    </source>
</evidence>
<dbReference type="Gene3D" id="3.40.30.10">
    <property type="entry name" value="Glutaredoxin"/>
    <property type="match status" value="1"/>
</dbReference>